<comment type="similarity">
    <text evidence="3">Belongs to the RBT5 family.</text>
</comment>
<keyword evidence="7" id="KW-0336">GPI-anchor</keyword>
<keyword evidence="11" id="KW-0472">Membrane</keyword>
<evidence type="ECO:0000256" key="5">
    <source>
        <dbReference type="ARBA" id="ARBA00022525"/>
    </source>
</evidence>
<evidence type="ECO:0000313" key="18">
    <source>
        <dbReference type="EMBL" id="KAJ5321111.1"/>
    </source>
</evidence>
<dbReference type="PANTHER" id="PTHR37928">
    <property type="entry name" value="CFEM DOMAIN PROTEIN (AFU_ORTHOLOGUE AFUA_6G14090)"/>
    <property type="match status" value="1"/>
</dbReference>
<dbReference type="InterPro" id="IPR051735">
    <property type="entry name" value="CFEM_domain"/>
</dbReference>
<evidence type="ECO:0000256" key="9">
    <source>
        <dbReference type="ARBA" id="ARBA00022729"/>
    </source>
</evidence>
<evidence type="ECO:0000256" key="1">
    <source>
        <dbReference type="ARBA" id="ARBA00004609"/>
    </source>
</evidence>
<keyword evidence="5" id="KW-0964">Secreted</keyword>
<reference evidence="18" key="2">
    <citation type="journal article" date="2023" name="IMA Fungus">
        <title>Comparative genomic study of the Penicillium genus elucidates a diverse pangenome and 15 lateral gene transfer events.</title>
        <authorList>
            <person name="Petersen C."/>
            <person name="Sorensen T."/>
            <person name="Nielsen M.R."/>
            <person name="Sondergaard T.E."/>
            <person name="Sorensen J.L."/>
            <person name="Fitzpatrick D.A."/>
            <person name="Frisvad J.C."/>
            <person name="Nielsen K.L."/>
        </authorList>
    </citation>
    <scope>NUCLEOTIDE SEQUENCE</scope>
    <source>
        <strain evidence="18">IBT 21472</strain>
    </source>
</reference>
<dbReference type="InterPro" id="IPR008427">
    <property type="entry name" value="Extracellular_membr_CFEM_dom"/>
</dbReference>
<accession>A0A9W9PZF8</accession>
<evidence type="ECO:0000256" key="11">
    <source>
        <dbReference type="ARBA" id="ARBA00023136"/>
    </source>
</evidence>
<protein>
    <recommendedName>
        <fullName evidence="17">CFEM domain-containing protein</fullName>
    </recommendedName>
</protein>
<dbReference type="AlphaFoldDB" id="A0A9W9PZF8"/>
<gene>
    <name evidence="18" type="ORF">N7476_004113</name>
</gene>
<comment type="caution">
    <text evidence="18">The sequence shown here is derived from an EMBL/GenBank/DDBJ whole genome shotgun (WGS) entry which is preliminary data.</text>
</comment>
<evidence type="ECO:0000256" key="12">
    <source>
        <dbReference type="ARBA" id="ARBA00023157"/>
    </source>
</evidence>
<comment type="subcellular location">
    <subcellularLocation>
        <location evidence="1">Cell membrane</location>
        <topology evidence="1">Lipid-anchor</topology>
        <topology evidence="1">GPI-anchor</topology>
    </subcellularLocation>
    <subcellularLocation>
        <location evidence="2">Secreted</location>
    </subcellularLocation>
</comment>
<evidence type="ECO:0000256" key="8">
    <source>
        <dbReference type="ARBA" id="ARBA00022723"/>
    </source>
</evidence>
<dbReference type="PANTHER" id="PTHR37928:SF2">
    <property type="entry name" value="GPI ANCHORED CFEM DOMAIN PROTEIN (AFU_ORTHOLOGUE AFUA_6G10580)"/>
    <property type="match status" value="1"/>
</dbReference>
<dbReference type="SMART" id="SM00747">
    <property type="entry name" value="CFEM"/>
    <property type="match status" value="1"/>
</dbReference>
<evidence type="ECO:0000259" key="17">
    <source>
        <dbReference type="PROSITE" id="PS52012"/>
    </source>
</evidence>
<keyword evidence="9 16" id="KW-0732">Signal</keyword>
<feature type="signal peptide" evidence="16">
    <location>
        <begin position="1"/>
        <end position="19"/>
    </location>
</feature>
<keyword evidence="10 15" id="KW-0408">Iron</keyword>
<keyword evidence="4" id="KW-1003">Cell membrane</keyword>
<evidence type="ECO:0000256" key="16">
    <source>
        <dbReference type="SAM" id="SignalP"/>
    </source>
</evidence>
<reference evidence="18" key="1">
    <citation type="submission" date="2022-12" db="EMBL/GenBank/DDBJ databases">
        <authorList>
            <person name="Petersen C."/>
        </authorList>
    </citation>
    <scope>NUCLEOTIDE SEQUENCE</scope>
    <source>
        <strain evidence="18">IBT 21472</strain>
    </source>
</reference>
<keyword evidence="8 15" id="KW-0479">Metal-binding</keyword>
<feature type="disulfide bond" evidence="15">
    <location>
        <begin position="49"/>
        <end position="82"/>
    </location>
</feature>
<keyword evidence="19" id="KW-1185">Reference proteome</keyword>
<dbReference type="GO" id="GO:0005576">
    <property type="term" value="C:extracellular region"/>
    <property type="evidence" value="ECO:0007669"/>
    <property type="project" value="UniProtKB-SubCell"/>
</dbReference>
<dbReference type="GO" id="GO:0046872">
    <property type="term" value="F:metal ion binding"/>
    <property type="evidence" value="ECO:0007669"/>
    <property type="project" value="UniProtKB-UniRule"/>
</dbReference>
<evidence type="ECO:0000256" key="2">
    <source>
        <dbReference type="ARBA" id="ARBA00004613"/>
    </source>
</evidence>
<sequence>MKLTQITLALAALLSTAAAQGLGDLPDCAKSCATSSIPSNCGIDVACICKSDTFLSDIACCVAGKCSQAEQETTLEVAKKICARGGVTDLPSAVVCSSSSAGTATTATTTGASASTAGSSSSAASSAAATTGAAMLGQTKDSSLLAAAGVAAAFAMLV</sequence>
<name>A0A9W9PZF8_9EURO</name>
<comment type="caution">
    <text evidence="15">Lacks conserved residue(s) required for the propagation of feature annotation.</text>
</comment>
<keyword evidence="6 15" id="KW-0349">Heme</keyword>
<dbReference type="Proteomes" id="UP001147746">
    <property type="component" value="Unassembled WGS sequence"/>
</dbReference>
<keyword evidence="13" id="KW-0325">Glycoprotein</keyword>
<proteinExistence type="inferred from homology"/>
<dbReference type="GO" id="GO:0005886">
    <property type="term" value="C:plasma membrane"/>
    <property type="evidence" value="ECO:0007669"/>
    <property type="project" value="UniProtKB-SubCell"/>
</dbReference>
<feature type="chain" id="PRO_5041114751" description="CFEM domain-containing protein" evidence="16">
    <location>
        <begin position="20"/>
        <end position="158"/>
    </location>
</feature>
<evidence type="ECO:0000256" key="6">
    <source>
        <dbReference type="ARBA" id="ARBA00022617"/>
    </source>
</evidence>
<evidence type="ECO:0000256" key="7">
    <source>
        <dbReference type="ARBA" id="ARBA00022622"/>
    </source>
</evidence>
<keyword evidence="12 15" id="KW-1015">Disulfide bond</keyword>
<evidence type="ECO:0000256" key="13">
    <source>
        <dbReference type="ARBA" id="ARBA00023180"/>
    </source>
</evidence>
<evidence type="ECO:0000256" key="4">
    <source>
        <dbReference type="ARBA" id="ARBA00022475"/>
    </source>
</evidence>
<keyword evidence="14" id="KW-0449">Lipoprotein</keyword>
<evidence type="ECO:0000256" key="3">
    <source>
        <dbReference type="ARBA" id="ARBA00010031"/>
    </source>
</evidence>
<dbReference type="EMBL" id="JAPZBO010000003">
    <property type="protein sequence ID" value="KAJ5321111.1"/>
    <property type="molecule type" value="Genomic_DNA"/>
</dbReference>
<dbReference type="GO" id="GO:0098552">
    <property type="term" value="C:side of membrane"/>
    <property type="evidence" value="ECO:0007669"/>
    <property type="project" value="UniProtKB-KW"/>
</dbReference>
<evidence type="ECO:0000313" key="19">
    <source>
        <dbReference type="Proteomes" id="UP001147746"/>
    </source>
</evidence>
<dbReference type="Pfam" id="PF05730">
    <property type="entry name" value="CFEM"/>
    <property type="match status" value="1"/>
</dbReference>
<dbReference type="OrthoDB" id="3065412at2759"/>
<feature type="domain" description="CFEM" evidence="17">
    <location>
        <begin position="1"/>
        <end position="110"/>
    </location>
</feature>
<evidence type="ECO:0000256" key="15">
    <source>
        <dbReference type="PROSITE-ProRule" id="PRU01356"/>
    </source>
</evidence>
<evidence type="ECO:0000256" key="14">
    <source>
        <dbReference type="ARBA" id="ARBA00023288"/>
    </source>
</evidence>
<organism evidence="18 19">
    <name type="scientific">Penicillium atrosanguineum</name>
    <dbReference type="NCBI Taxonomy" id="1132637"/>
    <lineage>
        <taxon>Eukaryota</taxon>
        <taxon>Fungi</taxon>
        <taxon>Dikarya</taxon>
        <taxon>Ascomycota</taxon>
        <taxon>Pezizomycotina</taxon>
        <taxon>Eurotiomycetes</taxon>
        <taxon>Eurotiomycetidae</taxon>
        <taxon>Eurotiales</taxon>
        <taxon>Aspergillaceae</taxon>
        <taxon>Penicillium</taxon>
    </lineage>
</organism>
<feature type="binding site" description="axial binding residue" evidence="15">
    <location>
        <position position="44"/>
    </location>
    <ligand>
        <name>heme</name>
        <dbReference type="ChEBI" id="CHEBI:30413"/>
    </ligand>
    <ligandPart>
        <name>Fe</name>
        <dbReference type="ChEBI" id="CHEBI:18248"/>
    </ligandPart>
</feature>
<dbReference type="PROSITE" id="PS52012">
    <property type="entry name" value="CFEM"/>
    <property type="match status" value="1"/>
</dbReference>
<evidence type="ECO:0000256" key="10">
    <source>
        <dbReference type="ARBA" id="ARBA00023004"/>
    </source>
</evidence>